<dbReference type="Proteomes" id="UP000814128">
    <property type="component" value="Unassembled WGS sequence"/>
</dbReference>
<dbReference type="EMBL" id="MU273566">
    <property type="protein sequence ID" value="KAI0031826.1"/>
    <property type="molecule type" value="Genomic_DNA"/>
</dbReference>
<organism evidence="1 2">
    <name type="scientific">Vararia minispora EC-137</name>
    <dbReference type="NCBI Taxonomy" id="1314806"/>
    <lineage>
        <taxon>Eukaryota</taxon>
        <taxon>Fungi</taxon>
        <taxon>Dikarya</taxon>
        <taxon>Basidiomycota</taxon>
        <taxon>Agaricomycotina</taxon>
        <taxon>Agaricomycetes</taxon>
        <taxon>Russulales</taxon>
        <taxon>Lachnocladiaceae</taxon>
        <taxon>Vararia</taxon>
    </lineage>
</organism>
<accession>A0ACB8QJ32</accession>
<name>A0ACB8QJ32_9AGAM</name>
<evidence type="ECO:0000313" key="2">
    <source>
        <dbReference type="Proteomes" id="UP000814128"/>
    </source>
</evidence>
<gene>
    <name evidence="1" type="ORF">K488DRAFT_51250</name>
</gene>
<sequence length="451" mass="49332">MGASHSSRIPKLFWPEISAHVPLTQTQGSTSVLAEHRTIRELVEDHCPSLYKPFNPVWWLFNGHAQTMYSVVGDFSEVDKVSYDRVLLGMRDGGTIGLDFTPPESEGRNFADDTPVIVALHGLTGAQAGLGSYESYLRAILAPAITPLEEGGLGYRAVVVNSRGCAGVPLTSPELYCAGRTTDIRCALLYIQTKYPKAPLLGVGFSLGSAILTKYLSEEGEESRLVSGCGVAVPWDMLAMCDRLTNNFFDRNVYSRALGRNCQALLARHASAIEQWPDSYLAKITPVVCSKPTLFAFDFDDMVSCVVGGPSPPWPLKGAIEFYKHVTPNQYLPQVRVPYLGLDSEDDPITSGTPIDSTNPWVGLAKTAAGGHLGWFENEDGVVKRWIRKPVLEWFKMSAEHISPDHRRPREILSRDGWLLDSGNEGMGVRVVQEGGLVKGAEPIDDLLAGL</sequence>
<evidence type="ECO:0000313" key="1">
    <source>
        <dbReference type="EMBL" id="KAI0031826.1"/>
    </source>
</evidence>
<comment type="caution">
    <text evidence="1">The sequence shown here is derived from an EMBL/GenBank/DDBJ whole genome shotgun (WGS) entry which is preliminary data.</text>
</comment>
<proteinExistence type="predicted"/>
<reference evidence="1" key="2">
    <citation type="journal article" date="2022" name="New Phytol.">
        <title>Evolutionary transition to the ectomycorrhizal habit in the genomes of a hyperdiverse lineage of mushroom-forming fungi.</title>
        <authorList>
            <person name="Looney B."/>
            <person name="Miyauchi S."/>
            <person name="Morin E."/>
            <person name="Drula E."/>
            <person name="Courty P.E."/>
            <person name="Kohler A."/>
            <person name="Kuo A."/>
            <person name="LaButti K."/>
            <person name="Pangilinan J."/>
            <person name="Lipzen A."/>
            <person name="Riley R."/>
            <person name="Andreopoulos W."/>
            <person name="He G."/>
            <person name="Johnson J."/>
            <person name="Nolan M."/>
            <person name="Tritt A."/>
            <person name="Barry K.W."/>
            <person name="Grigoriev I.V."/>
            <person name="Nagy L.G."/>
            <person name="Hibbett D."/>
            <person name="Henrissat B."/>
            <person name="Matheny P.B."/>
            <person name="Labbe J."/>
            <person name="Martin F.M."/>
        </authorList>
    </citation>
    <scope>NUCLEOTIDE SEQUENCE</scope>
    <source>
        <strain evidence="1">EC-137</strain>
    </source>
</reference>
<keyword evidence="2" id="KW-1185">Reference proteome</keyword>
<reference evidence="1" key="1">
    <citation type="submission" date="2021-02" db="EMBL/GenBank/DDBJ databases">
        <authorList>
            <consortium name="DOE Joint Genome Institute"/>
            <person name="Ahrendt S."/>
            <person name="Looney B.P."/>
            <person name="Miyauchi S."/>
            <person name="Morin E."/>
            <person name="Drula E."/>
            <person name="Courty P.E."/>
            <person name="Chicoki N."/>
            <person name="Fauchery L."/>
            <person name="Kohler A."/>
            <person name="Kuo A."/>
            <person name="Labutti K."/>
            <person name="Pangilinan J."/>
            <person name="Lipzen A."/>
            <person name="Riley R."/>
            <person name="Andreopoulos W."/>
            <person name="He G."/>
            <person name="Johnson J."/>
            <person name="Barry K.W."/>
            <person name="Grigoriev I.V."/>
            <person name="Nagy L."/>
            <person name="Hibbett D."/>
            <person name="Henrissat B."/>
            <person name="Matheny P.B."/>
            <person name="Labbe J."/>
            <person name="Martin F."/>
        </authorList>
    </citation>
    <scope>NUCLEOTIDE SEQUENCE</scope>
    <source>
        <strain evidence="1">EC-137</strain>
    </source>
</reference>
<protein>
    <submittedName>
        <fullName evidence="1">AB-hydrolase YheT</fullName>
    </submittedName>
</protein>